<dbReference type="PANTHER" id="PTHR33362">
    <property type="entry name" value="SIALIC ACID TRAP TRANSPORTER PERMEASE PROTEIN SIAT-RELATED"/>
    <property type="match status" value="1"/>
</dbReference>
<keyword evidence="4 7" id="KW-0812">Transmembrane</keyword>
<comment type="subcellular location">
    <subcellularLocation>
        <location evidence="1 7">Cell inner membrane</location>
        <topology evidence="1 7">Multi-pass membrane protein</topology>
    </subcellularLocation>
</comment>
<dbReference type="AlphaFoldDB" id="A0A0A0HJS5"/>
<evidence type="ECO:0000259" key="8">
    <source>
        <dbReference type="Pfam" id="PF06808"/>
    </source>
</evidence>
<evidence type="ECO:0000256" key="4">
    <source>
        <dbReference type="ARBA" id="ARBA00022692"/>
    </source>
</evidence>
<feature type="transmembrane region" description="Helical" evidence="7">
    <location>
        <begin position="168"/>
        <end position="187"/>
    </location>
</feature>
<comment type="caution">
    <text evidence="9">The sequence shown here is derived from an EMBL/GenBank/DDBJ whole genome shotgun (WGS) entry which is preliminary data.</text>
</comment>
<feature type="transmembrane region" description="Helical" evidence="7">
    <location>
        <begin position="7"/>
        <end position="33"/>
    </location>
</feature>
<feature type="transmembrane region" description="Helical" evidence="7">
    <location>
        <begin position="282"/>
        <end position="299"/>
    </location>
</feature>
<evidence type="ECO:0000313" key="9">
    <source>
        <dbReference type="EMBL" id="KGM87425.1"/>
    </source>
</evidence>
<feature type="transmembrane region" description="Helical" evidence="7">
    <location>
        <begin position="320"/>
        <end position="349"/>
    </location>
</feature>
<dbReference type="HOGENOM" id="CLU_019824_4_1_5"/>
<keyword evidence="5 7" id="KW-1133">Transmembrane helix</keyword>
<dbReference type="eggNOG" id="COG1593">
    <property type="taxonomic scope" value="Bacteria"/>
</dbReference>
<name>A0A0A0HJS5_9RHOB</name>
<comment type="subunit">
    <text evidence="7">The complex comprises the extracytoplasmic solute receptor protein and the two transmembrane proteins.</text>
</comment>
<protein>
    <recommendedName>
        <fullName evidence="7">TRAP transporter large permease protein</fullName>
    </recommendedName>
</protein>
<dbReference type="Proteomes" id="UP000030021">
    <property type="component" value="Unassembled WGS sequence"/>
</dbReference>
<keyword evidence="2" id="KW-1003">Cell membrane</keyword>
<dbReference type="Pfam" id="PF06808">
    <property type="entry name" value="DctM"/>
    <property type="match status" value="1"/>
</dbReference>
<dbReference type="GO" id="GO:0005886">
    <property type="term" value="C:plasma membrane"/>
    <property type="evidence" value="ECO:0007669"/>
    <property type="project" value="UniProtKB-SubCell"/>
</dbReference>
<evidence type="ECO:0000256" key="3">
    <source>
        <dbReference type="ARBA" id="ARBA00022519"/>
    </source>
</evidence>
<comment type="function">
    <text evidence="7">Part of the tripartite ATP-independent periplasmic (TRAP) transport system.</text>
</comment>
<evidence type="ECO:0000256" key="5">
    <source>
        <dbReference type="ARBA" id="ARBA00022989"/>
    </source>
</evidence>
<sequence>MEALLGILLLMALMIFGVPVAWSFAGVLMFLVWSYDVNTSTLLLQGFRSLDSVILLALPLFVLAGYLMQSGGVATRLISFMSMAMRGRKGGLGAALIGSSGVFGAISGTATAAVASIGTIMGDPLAARGYPRGYTSALLGVSSLLGILIPPSITLILFGVVTRQSITALFAATIVPGLLLMFGLMIFNKIVTARMLVDTPERMAAISAQRSPHGPLRATLQALPALMMPVVILGGIYGGVFTPTEAAAVALFIAILIGFFIYRDLTLSRFRQSIVEAGETTGTIILILLFSFMIGRIMVAEGVPQELTEAVTHLTENKILILLLVNAFLIFVGMIMDDLSVTVVIAPLMMPLMVHHGVDPVHYASIVACSVVIGANSPPVAPILYMACRIGKVSIHEAVKPALQIICYVALPVMLLVTFFPELSLFVPRLLGLH</sequence>
<dbReference type="PIRSF" id="PIRSF006066">
    <property type="entry name" value="HI0050"/>
    <property type="match status" value="1"/>
</dbReference>
<evidence type="ECO:0000256" key="2">
    <source>
        <dbReference type="ARBA" id="ARBA00022475"/>
    </source>
</evidence>
<evidence type="ECO:0000256" key="1">
    <source>
        <dbReference type="ARBA" id="ARBA00004429"/>
    </source>
</evidence>
<feature type="transmembrane region" description="Helical" evidence="7">
    <location>
        <begin position="361"/>
        <end position="385"/>
    </location>
</feature>
<dbReference type="InterPro" id="IPR004681">
    <property type="entry name" value="TRAP_DctM"/>
</dbReference>
<feature type="domain" description="TRAP C4-dicarboxylate transport system permease DctM subunit" evidence="8">
    <location>
        <begin position="8"/>
        <end position="423"/>
    </location>
</feature>
<feature type="transmembrane region" description="Helical" evidence="7">
    <location>
        <begin position="246"/>
        <end position="262"/>
    </location>
</feature>
<dbReference type="GO" id="GO:0022857">
    <property type="term" value="F:transmembrane transporter activity"/>
    <property type="evidence" value="ECO:0007669"/>
    <property type="project" value="UniProtKB-UniRule"/>
</dbReference>
<evidence type="ECO:0000313" key="10">
    <source>
        <dbReference type="Proteomes" id="UP000030021"/>
    </source>
</evidence>
<proteinExistence type="inferred from homology"/>
<gene>
    <name evidence="9" type="ORF">rosmuc_02739</name>
</gene>
<organism evidence="9 10">
    <name type="scientific">Roseovarius mucosus DSM 17069</name>
    <dbReference type="NCBI Taxonomy" id="1288298"/>
    <lineage>
        <taxon>Bacteria</taxon>
        <taxon>Pseudomonadati</taxon>
        <taxon>Pseudomonadota</taxon>
        <taxon>Alphaproteobacteria</taxon>
        <taxon>Rhodobacterales</taxon>
        <taxon>Roseobacteraceae</taxon>
        <taxon>Roseovarius</taxon>
    </lineage>
</organism>
<comment type="similarity">
    <text evidence="7">Belongs to the TRAP transporter large permease family.</text>
</comment>
<keyword evidence="7" id="KW-0813">Transport</keyword>
<feature type="transmembrane region" description="Helical" evidence="7">
    <location>
        <begin position="53"/>
        <end position="78"/>
    </location>
</feature>
<evidence type="ECO:0000256" key="6">
    <source>
        <dbReference type="ARBA" id="ARBA00023136"/>
    </source>
</evidence>
<dbReference type="PATRIC" id="fig|1288298.3.peg.2757"/>
<dbReference type="InterPro" id="IPR010656">
    <property type="entry name" value="DctM"/>
</dbReference>
<feature type="transmembrane region" description="Helical" evidence="7">
    <location>
        <begin position="137"/>
        <end position="161"/>
    </location>
</feature>
<dbReference type="OrthoDB" id="9790209at2"/>
<dbReference type="RefSeq" id="WP_037274502.1">
    <property type="nucleotide sequence ID" value="NZ_KN293981.1"/>
</dbReference>
<dbReference type="PANTHER" id="PTHR33362:SF2">
    <property type="entry name" value="TRAP TRANSPORTER LARGE PERMEASE PROTEIN"/>
    <property type="match status" value="1"/>
</dbReference>
<reference evidence="9 10" key="1">
    <citation type="submission" date="2013-01" db="EMBL/GenBank/DDBJ databases">
        <authorList>
            <person name="Fiebig A."/>
            <person name="Goeker M."/>
            <person name="Klenk H.-P.P."/>
        </authorList>
    </citation>
    <scope>NUCLEOTIDE SEQUENCE [LARGE SCALE GENOMIC DNA]</scope>
    <source>
        <strain evidence="9 10">DSM 17069</strain>
    </source>
</reference>
<accession>A0A0A0HJS5</accession>
<dbReference type="EMBL" id="AONH01000014">
    <property type="protein sequence ID" value="KGM87425.1"/>
    <property type="molecule type" value="Genomic_DNA"/>
</dbReference>
<keyword evidence="3 7" id="KW-0997">Cell inner membrane</keyword>
<keyword evidence="6 7" id="KW-0472">Membrane</keyword>
<evidence type="ECO:0000256" key="7">
    <source>
        <dbReference type="RuleBase" id="RU369079"/>
    </source>
</evidence>
<feature type="transmembrane region" description="Helical" evidence="7">
    <location>
        <begin position="405"/>
        <end position="427"/>
    </location>
</feature>
<dbReference type="NCBIfam" id="TIGR00786">
    <property type="entry name" value="dctM"/>
    <property type="match status" value="1"/>
</dbReference>
<feature type="transmembrane region" description="Helical" evidence="7">
    <location>
        <begin position="90"/>
        <end position="117"/>
    </location>
</feature>
<feature type="transmembrane region" description="Helical" evidence="7">
    <location>
        <begin position="220"/>
        <end position="239"/>
    </location>
</feature>